<protein>
    <submittedName>
        <fullName evidence="1">Uncharacterized protein</fullName>
    </submittedName>
</protein>
<reference evidence="1 2" key="1">
    <citation type="submission" date="2017-09" db="EMBL/GenBank/DDBJ databases">
        <title>Paracoccus alkalisoli sp. nov., isolated from saline alkaline soil.</title>
        <authorList>
            <person name="Dong X."/>
            <person name="Zhang G."/>
        </authorList>
    </citation>
    <scope>NUCLEOTIDE SEQUENCE [LARGE SCALE GENOMIC DNA]</scope>
    <source>
        <strain evidence="1 2">WN007</strain>
    </source>
</reference>
<sequence length="59" mass="6891">MHSRTVSSIFPFCEKGPRLTAEEWMLILKALSAYQHHKAYRPLYEKLRDELPIITETGS</sequence>
<dbReference type="AlphaFoldDB" id="A0A2A2GDU3"/>
<name>A0A2A2GDU3_9RHOB</name>
<dbReference type="EMBL" id="NSJZ01000038">
    <property type="protein sequence ID" value="PAU95025.1"/>
    <property type="molecule type" value="Genomic_DNA"/>
</dbReference>
<evidence type="ECO:0000313" key="1">
    <source>
        <dbReference type="EMBL" id="PAU95025.1"/>
    </source>
</evidence>
<dbReference type="Proteomes" id="UP000218023">
    <property type="component" value="Unassembled WGS sequence"/>
</dbReference>
<keyword evidence="2" id="KW-1185">Reference proteome</keyword>
<proteinExistence type="predicted"/>
<comment type="caution">
    <text evidence="1">The sequence shown here is derived from an EMBL/GenBank/DDBJ whole genome shotgun (WGS) entry which is preliminary data.</text>
</comment>
<organism evidence="1 2">
    <name type="scientific">Paracoccus salipaludis</name>
    <dbReference type="NCBI Taxonomy" id="2032623"/>
    <lineage>
        <taxon>Bacteria</taxon>
        <taxon>Pseudomonadati</taxon>
        <taxon>Pseudomonadota</taxon>
        <taxon>Alphaproteobacteria</taxon>
        <taxon>Rhodobacterales</taxon>
        <taxon>Paracoccaceae</taxon>
        <taxon>Paracoccus</taxon>
    </lineage>
</organism>
<accession>A0A2A2GDU3</accession>
<evidence type="ECO:0000313" key="2">
    <source>
        <dbReference type="Proteomes" id="UP000218023"/>
    </source>
</evidence>
<gene>
    <name evidence="1" type="ORF">CK240_16840</name>
</gene>